<dbReference type="InterPro" id="IPR036971">
    <property type="entry name" value="PDEase_catalytic_dom_sf"/>
</dbReference>
<evidence type="ECO:0000259" key="8">
    <source>
        <dbReference type="PROSITE" id="PS51845"/>
    </source>
</evidence>
<dbReference type="Proteomes" id="UP000241769">
    <property type="component" value="Unassembled WGS sequence"/>
</dbReference>
<feature type="compositionally biased region" description="Polar residues" evidence="7">
    <location>
        <begin position="32"/>
        <end position="51"/>
    </location>
</feature>
<feature type="region of interest" description="Disordered" evidence="7">
    <location>
        <begin position="31"/>
        <end position="68"/>
    </location>
</feature>
<keyword evidence="1 5" id="KW-0479">Metal-binding</keyword>
<reference evidence="9 10" key="1">
    <citation type="journal article" date="2018" name="Genome Biol. Evol.">
        <title>Multiple Roots of Fruiting Body Formation in Amoebozoa.</title>
        <authorList>
            <person name="Hillmann F."/>
            <person name="Forbes G."/>
            <person name="Novohradska S."/>
            <person name="Ferling I."/>
            <person name="Riege K."/>
            <person name="Groth M."/>
            <person name="Westermann M."/>
            <person name="Marz M."/>
            <person name="Spaller T."/>
            <person name="Winckler T."/>
            <person name="Schaap P."/>
            <person name="Glockner G."/>
        </authorList>
    </citation>
    <scope>NUCLEOTIDE SEQUENCE [LARGE SCALE GENOMIC DNA]</scope>
    <source>
        <strain evidence="9 10">Jena</strain>
    </source>
</reference>
<feature type="binding site" evidence="4">
    <location>
        <begin position="264"/>
        <end position="268"/>
    </location>
    <ligand>
        <name>AMP</name>
        <dbReference type="ChEBI" id="CHEBI:456215"/>
    </ligand>
</feature>
<evidence type="ECO:0000313" key="10">
    <source>
        <dbReference type="Proteomes" id="UP000241769"/>
    </source>
</evidence>
<feature type="binding site" evidence="4">
    <location>
        <position position="305"/>
    </location>
    <ligand>
        <name>AMP</name>
        <dbReference type="ChEBI" id="CHEBI:456215"/>
    </ligand>
</feature>
<dbReference type="Pfam" id="PF00233">
    <property type="entry name" value="PDEase_I"/>
    <property type="match status" value="1"/>
</dbReference>
<dbReference type="STRING" id="1890364.A0A2P6MUQ9"/>
<dbReference type="InParanoid" id="A0A2P6MUQ9"/>
<dbReference type="AlphaFoldDB" id="A0A2P6MUQ9"/>
<feature type="binding site" evidence="5">
    <location>
        <position position="305"/>
    </location>
    <ligand>
        <name>Zn(2+)</name>
        <dbReference type="ChEBI" id="CHEBI:29105"/>
        <label>2</label>
    </ligand>
</feature>
<gene>
    <name evidence="9" type="ORF">PROFUN_15700</name>
</gene>
<comment type="caution">
    <text evidence="9">The sequence shown here is derived from an EMBL/GenBank/DDBJ whole genome shotgun (WGS) entry which is preliminary data.</text>
</comment>
<evidence type="ECO:0000256" key="4">
    <source>
        <dbReference type="PIRSR" id="PIRSR623088-2"/>
    </source>
</evidence>
<dbReference type="CDD" id="cd00077">
    <property type="entry name" value="HDc"/>
    <property type="match status" value="1"/>
</dbReference>
<evidence type="ECO:0000256" key="7">
    <source>
        <dbReference type="SAM" id="MobiDB-lite"/>
    </source>
</evidence>
<accession>A0A2P6MUQ9</accession>
<feature type="coiled-coil region" evidence="6">
    <location>
        <begin position="81"/>
        <end position="119"/>
    </location>
</feature>
<dbReference type="InterPro" id="IPR003607">
    <property type="entry name" value="HD/PDEase_dom"/>
</dbReference>
<feature type="binding site" evidence="5">
    <location>
        <position position="268"/>
    </location>
    <ligand>
        <name>Zn(2+)</name>
        <dbReference type="ChEBI" id="CHEBI:29105"/>
        <label>1</label>
    </ligand>
</feature>
<evidence type="ECO:0000256" key="5">
    <source>
        <dbReference type="PIRSR" id="PIRSR623088-3"/>
    </source>
</evidence>
<evidence type="ECO:0000256" key="1">
    <source>
        <dbReference type="ARBA" id="ARBA00022723"/>
    </source>
</evidence>
<keyword evidence="10" id="KW-1185">Reference proteome</keyword>
<feature type="domain" description="PDEase" evidence="8">
    <location>
        <begin position="189"/>
        <end position="515"/>
    </location>
</feature>
<keyword evidence="6" id="KW-0175">Coiled coil</keyword>
<dbReference type="PRINTS" id="PR00387">
    <property type="entry name" value="PDIESTERASE1"/>
</dbReference>
<feature type="binding site" evidence="5">
    <location>
        <position position="305"/>
    </location>
    <ligand>
        <name>Zn(2+)</name>
        <dbReference type="ChEBI" id="CHEBI:29105"/>
        <label>1</label>
    </ligand>
</feature>
<feature type="binding site" evidence="4">
    <location>
        <position position="472"/>
    </location>
    <ligand>
        <name>AMP</name>
        <dbReference type="ChEBI" id="CHEBI:456215"/>
    </ligand>
</feature>
<dbReference type="InterPro" id="IPR023088">
    <property type="entry name" value="PDEase"/>
</dbReference>
<feature type="region of interest" description="Disordered" evidence="7">
    <location>
        <begin position="543"/>
        <end position="564"/>
    </location>
</feature>
<dbReference type="GO" id="GO:0004114">
    <property type="term" value="F:3',5'-cyclic-nucleotide phosphodiesterase activity"/>
    <property type="evidence" value="ECO:0007669"/>
    <property type="project" value="InterPro"/>
</dbReference>
<keyword evidence="2" id="KW-0378">Hydrolase</keyword>
<feature type="binding site" evidence="5">
    <location>
        <position position="421"/>
    </location>
    <ligand>
        <name>Zn(2+)</name>
        <dbReference type="ChEBI" id="CHEBI:29105"/>
        <label>1</label>
    </ligand>
</feature>
<dbReference type="PANTHER" id="PTHR11347">
    <property type="entry name" value="CYCLIC NUCLEOTIDE PHOSPHODIESTERASE"/>
    <property type="match status" value="1"/>
</dbReference>
<dbReference type="EMBL" id="MDYQ01000386">
    <property type="protein sequence ID" value="PRP75427.1"/>
    <property type="molecule type" value="Genomic_DNA"/>
</dbReference>
<evidence type="ECO:0000313" key="9">
    <source>
        <dbReference type="EMBL" id="PRP75427.1"/>
    </source>
</evidence>
<dbReference type="InterPro" id="IPR002073">
    <property type="entry name" value="PDEase_catalytic_dom"/>
</dbReference>
<dbReference type="GO" id="GO:0007165">
    <property type="term" value="P:signal transduction"/>
    <property type="evidence" value="ECO:0007669"/>
    <property type="project" value="InterPro"/>
</dbReference>
<proteinExistence type="predicted"/>
<feature type="binding site" evidence="5">
    <location>
        <position position="304"/>
    </location>
    <ligand>
        <name>Zn(2+)</name>
        <dbReference type="ChEBI" id="CHEBI:29105"/>
        <label>1</label>
    </ligand>
</feature>
<protein>
    <submittedName>
        <fullName evidence="9">High affinity cGMP-specific 3',5'-cyclic phosphodiesterase 9A-like</fullName>
    </submittedName>
</protein>
<dbReference type="SUPFAM" id="SSF109604">
    <property type="entry name" value="HD-domain/PDEase-like"/>
    <property type="match status" value="1"/>
</dbReference>
<sequence length="564" mass="64632">MSRTSPTASVAQAFDLYRLSTVAEETAKRLSFSGNNSNGNKRQSFNENDSPAGQYLATHRNSKEDEGTPSELICIVNDRTERSLRRELAEVRAVLETIKQEYQLILRAYQEEVKNASVAQYASSAQIALTPQEKMLEKLLEAPYTSIFKPEVKSAPRVQSIFNLNTNNEPFSLALAPQQSILYKDIVSPNVNLNSLSRAEIVQLSQREYDILPYKEVNDEMHAHLLLSFMFHDLGLVSTFKIPPITLYRFVYVISRRYRNVPFHNFFHAFNVTQTMYFFLRTCHATNCLTQLEVLSLLIATICHDCDHPGLNNDFQKKAHTKIAHLHKKSILENHHYIHCVAVLSKSHTNILVHLTPEQLDQVLITLRDLILATDLSLHGVILKTLGERKKALHKYWKNNDSNMSAEDKKVVMCGLIKCADLSNEIRTQQIGQRWAKLVLEEFFLQSDKEKEMGLPVTAFMDRDKIIVAREQINFIERLCMPLYVLLAQVFPQVESCVRQLEENRNNWKTRASSFFEKEMKSANQSIWERKQTKITGTLTSMLSQRATKGASSQPPRVPNTSKK</sequence>
<dbReference type="OrthoDB" id="17741at2759"/>
<dbReference type="GO" id="GO:0046872">
    <property type="term" value="F:metal ion binding"/>
    <property type="evidence" value="ECO:0007669"/>
    <property type="project" value="UniProtKB-KW"/>
</dbReference>
<evidence type="ECO:0000256" key="3">
    <source>
        <dbReference type="PIRSR" id="PIRSR623088-1"/>
    </source>
</evidence>
<organism evidence="9 10">
    <name type="scientific">Planoprotostelium fungivorum</name>
    <dbReference type="NCBI Taxonomy" id="1890364"/>
    <lineage>
        <taxon>Eukaryota</taxon>
        <taxon>Amoebozoa</taxon>
        <taxon>Evosea</taxon>
        <taxon>Variosea</taxon>
        <taxon>Cavosteliida</taxon>
        <taxon>Cavosteliaceae</taxon>
        <taxon>Planoprotostelium</taxon>
    </lineage>
</organism>
<dbReference type="Gene3D" id="1.10.1300.10">
    <property type="entry name" value="3'5'-cyclic nucleotide phosphodiesterase, catalytic domain"/>
    <property type="match status" value="1"/>
</dbReference>
<dbReference type="PROSITE" id="PS51845">
    <property type="entry name" value="PDEASE_I_2"/>
    <property type="match status" value="1"/>
</dbReference>
<evidence type="ECO:0000256" key="6">
    <source>
        <dbReference type="SAM" id="Coils"/>
    </source>
</evidence>
<feature type="binding site" evidence="4">
    <location>
        <position position="421"/>
    </location>
    <ligand>
        <name>AMP</name>
        <dbReference type="ChEBI" id="CHEBI:456215"/>
    </ligand>
</feature>
<name>A0A2P6MUQ9_9EUKA</name>
<feature type="active site" description="Proton donor" evidence="3">
    <location>
        <position position="264"/>
    </location>
</feature>
<evidence type="ECO:0000256" key="2">
    <source>
        <dbReference type="ARBA" id="ARBA00022801"/>
    </source>
</evidence>